<dbReference type="RefSeq" id="XP_009527491.1">
    <property type="nucleotide sequence ID" value="XM_009529196.1"/>
</dbReference>
<dbReference type="SUPFAM" id="SSF53300">
    <property type="entry name" value="vWA-like"/>
    <property type="match status" value="1"/>
</dbReference>
<evidence type="ECO:0000259" key="2">
    <source>
        <dbReference type="PROSITE" id="PS51717"/>
    </source>
</evidence>
<dbReference type="Gene3D" id="3.40.50.300">
    <property type="entry name" value="P-loop containing nucleotide triphosphate hydrolases"/>
    <property type="match status" value="1"/>
</dbReference>
<dbReference type="GO" id="GO:0005525">
    <property type="term" value="F:GTP binding"/>
    <property type="evidence" value="ECO:0007669"/>
    <property type="project" value="InterPro"/>
</dbReference>
<evidence type="ECO:0000313" key="4">
    <source>
        <dbReference type="Proteomes" id="UP000002640"/>
    </source>
</evidence>
<evidence type="ECO:0000313" key="3">
    <source>
        <dbReference type="EMBL" id="EGZ18433.1"/>
    </source>
</evidence>
<dbReference type="CDD" id="cd00198">
    <property type="entry name" value="vWFA"/>
    <property type="match status" value="1"/>
</dbReference>
<gene>
    <name evidence="3" type="ORF">PHYSODRAFT_431701</name>
</gene>
<accession>G4ZEG8</accession>
<dbReference type="InParanoid" id="G4ZEG8"/>
<protein>
    <recommendedName>
        <fullName evidence="5">VWFA domain-containing protein</fullName>
    </recommendedName>
</protein>
<reference evidence="3 4" key="1">
    <citation type="journal article" date="2006" name="Science">
        <title>Phytophthora genome sequences uncover evolutionary origins and mechanisms of pathogenesis.</title>
        <authorList>
            <person name="Tyler B.M."/>
            <person name="Tripathy S."/>
            <person name="Zhang X."/>
            <person name="Dehal P."/>
            <person name="Jiang R.H."/>
            <person name="Aerts A."/>
            <person name="Arredondo F.D."/>
            <person name="Baxter L."/>
            <person name="Bensasson D."/>
            <person name="Beynon J.L."/>
            <person name="Chapman J."/>
            <person name="Damasceno C.M."/>
            <person name="Dorrance A.E."/>
            <person name="Dou D."/>
            <person name="Dickerman A.W."/>
            <person name="Dubchak I.L."/>
            <person name="Garbelotto M."/>
            <person name="Gijzen M."/>
            <person name="Gordon S.G."/>
            <person name="Govers F."/>
            <person name="Grunwald N.J."/>
            <person name="Huang W."/>
            <person name="Ivors K.L."/>
            <person name="Jones R.W."/>
            <person name="Kamoun S."/>
            <person name="Krampis K."/>
            <person name="Lamour K.H."/>
            <person name="Lee M.K."/>
            <person name="McDonald W.H."/>
            <person name="Medina M."/>
            <person name="Meijer H.J."/>
            <person name="Nordberg E.K."/>
            <person name="Maclean D.J."/>
            <person name="Ospina-Giraldo M.D."/>
            <person name="Morris P.F."/>
            <person name="Phuntumart V."/>
            <person name="Putnam N.H."/>
            <person name="Rash S."/>
            <person name="Rose J.K."/>
            <person name="Sakihama Y."/>
            <person name="Salamov A.A."/>
            <person name="Savidor A."/>
            <person name="Scheuring C.F."/>
            <person name="Smith B.M."/>
            <person name="Sobral B.W."/>
            <person name="Terry A."/>
            <person name="Torto-Alalibo T.A."/>
            <person name="Win J."/>
            <person name="Xu Z."/>
            <person name="Zhang H."/>
            <person name="Grigoriev I.V."/>
            <person name="Rokhsar D.S."/>
            <person name="Boore J.L."/>
        </authorList>
    </citation>
    <scope>NUCLEOTIDE SEQUENCE [LARGE SCALE GENOMIC DNA]</scope>
    <source>
        <strain evidence="3 4">P6497</strain>
    </source>
</reference>
<feature type="domain" description="VLIG-type G" evidence="2">
    <location>
        <begin position="850"/>
        <end position="931"/>
    </location>
</feature>
<dbReference type="PROSITE" id="PS50234">
    <property type="entry name" value="VWFA"/>
    <property type="match status" value="1"/>
</dbReference>
<name>G4ZEG8_PHYSP</name>
<evidence type="ECO:0008006" key="5">
    <source>
        <dbReference type="Google" id="ProtNLM"/>
    </source>
</evidence>
<dbReference type="OMA" id="CHEVLAI"/>
<dbReference type="InterPro" id="IPR036465">
    <property type="entry name" value="vWFA_dom_sf"/>
</dbReference>
<dbReference type="KEGG" id="psoj:PHYSODRAFT_431701"/>
<organism evidence="3 4">
    <name type="scientific">Phytophthora sojae (strain P6497)</name>
    <name type="common">Soybean stem and root rot agent</name>
    <name type="synonym">Phytophthora megasperma f. sp. glycines</name>
    <dbReference type="NCBI Taxonomy" id="1094619"/>
    <lineage>
        <taxon>Eukaryota</taxon>
        <taxon>Sar</taxon>
        <taxon>Stramenopiles</taxon>
        <taxon>Oomycota</taxon>
        <taxon>Peronosporomycetes</taxon>
        <taxon>Peronosporales</taxon>
        <taxon>Peronosporaceae</taxon>
        <taxon>Phytophthora</taxon>
    </lineage>
</organism>
<dbReference type="SUPFAM" id="SSF52540">
    <property type="entry name" value="P-loop containing nucleoside triphosphate hydrolases"/>
    <property type="match status" value="1"/>
</dbReference>
<dbReference type="InterPro" id="IPR027417">
    <property type="entry name" value="P-loop_NTPase"/>
</dbReference>
<feature type="non-terminal residue" evidence="3">
    <location>
        <position position="1889"/>
    </location>
</feature>
<dbReference type="GO" id="GO:0003924">
    <property type="term" value="F:GTPase activity"/>
    <property type="evidence" value="ECO:0007669"/>
    <property type="project" value="InterPro"/>
</dbReference>
<dbReference type="Pfam" id="PF13519">
    <property type="entry name" value="VWA_2"/>
    <property type="match status" value="1"/>
</dbReference>
<dbReference type="InterPro" id="IPR002035">
    <property type="entry name" value="VWF_A"/>
</dbReference>
<dbReference type="PANTHER" id="PTHR22796:SF1">
    <property type="entry name" value="VWFA DOMAIN-CONTAINING PROTEIN"/>
    <property type="match status" value="1"/>
</dbReference>
<dbReference type="InterPro" id="IPR015894">
    <property type="entry name" value="Guanylate-bd_N"/>
</dbReference>
<dbReference type="Proteomes" id="UP000002640">
    <property type="component" value="Unassembled WGS sequence"/>
</dbReference>
<feature type="domain" description="VWFA" evidence="1">
    <location>
        <begin position="1705"/>
        <end position="1879"/>
    </location>
</feature>
<dbReference type="SMART" id="SM00327">
    <property type="entry name" value="VWA"/>
    <property type="match status" value="1"/>
</dbReference>
<dbReference type="PANTHER" id="PTHR22796">
    <property type="entry name" value="URG4-RELATED"/>
    <property type="match status" value="1"/>
</dbReference>
<proteinExistence type="predicted"/>
<keyword evidence="4" id="KW-1185">Reference proteome</keyword>
<dbReference type="GeneID" id="20652325"/>
<feature type="non-terminal residue" evidence="3">
    <location>
        <position position="1"/>
    </location>
</feature>
<dbReference type="PROSITE" id="PS51717">
    <property type="entry name" value="G_VLIG"/>
    <property type="match status" value="1"/>
</dbReference>
<evidence type="ECO:0000259" key="1">
    <source>
        <dbReference type="PROSITE" id="PS50234"/>
    </source>
</evidence>
<dbReference type="EMBL" id="JH159154">
    <property type="protein sequence ID" value="EGZ18433.1"/>
    <property type="molecule type" value="Genomic_DNA"/>
</dbReference>
<dbReference type="InterPro" id="IPR030383">
    <property type="entry name" value="G_VLIG_dom"/>
</dbReference>
<dbReference type="Pfam" id="PF02263">
    <property type="entry name" value="GBP"/>
    <property type="match status" value="1"/>
</dbReference>
<dbReference type="SMR" id="G4ZEG8"/>
<sequence length="1889" mass="210123">LFRLLRLVRETQCELEVVKPVLDELEVLRLCCSFGMMPTVNPMEFDFDVLHASEFDKEFADLLRYELLERTCLDKVRVTALFGKQKDVSAALVDMQALCSNETAAWLSGSVEGVYCVKVAADGEKNTEKDDSGADLVLFSWIRDELFKPHMLRDTPAFVLRFLTVLSPEIVCCVSKEDLELLKAAVVESEEQHDDKLSLYSVSFTIEKQEDEHDGTECLSFAAWLKAESEVYRIDLSGTIGRSPKLCESILREFDLWPEEQVSSCRALHEKKQMEERERSRRRLRGDIAEQRTIVDSSRELLLQLCKANSPAALSRYEAAADKYATFCSWVKANGIWKLDRKSKLALEIPNRLQDIEATLLELHTQNQDADLAKLLSLCATSPKANLLLAIEKQKRSSCSSTSWGASDSHLWTSFLAKTAEVLVELQVKWWTAVENGLEAVQLAGLEALNREQKQSASDFDSSTKEIVRQQFDGLREKLLEKSGLLLKVPSLCDFNYQSRSMVFLSADSVGIYKFDETFKRMDYVKVVDLGVHSTLTAPFNDMLLLGKTVYVTDSSGSLQGVDINCDQTSITGAVPSDTDTSRSRLMGFSDDLAIGAVLVTACADGSFEGKLSCVALDAYRQLPVAPLGDTFLTNEVQAESVNGHVFVFDPLARKLHAFSVDVTVRSDSYSMRQFDDDDDTKASGKDASGEKCLRKEHWMYTFYHVFEKFPVIGLLEDGSPPPLSVLVCCQSCDDVNGALEDCHNFLSLLMSDLMAVNKPLRGLDLTRGLGMRCTPLLGLNMSEKSMVAFLQTLVTFLPIQICRAEANALTVLRDGLDPSFDVAEVEQESADIAESTRFGLLSPLLSAWEGRVVVITSMGKQSTGKSYFLNHLTGSSFAIAGNRCTDGAWMTLRIMKDVLLVVLDFEGLGSFERTDQEDVFLAVLNASLSMFTIFRMEMRLDKEIDKLFTKFQKGMDLLKQDKRLFRGIFYMSVKDINPNDGRDVLSEFTGKIRNLLKATSGQNFLTNMYSGKVSINCSPPLGTPGYYESLLHAKKLVKKVITQQGESEHGFRSGRAFHDFIRLVLAKISILDWTTVEETAQQLQMKELHRNLPGIIRTGILPDSKNERAAGMLSFEDLCHDYHECAESWKRLNLQFSLAAIDENLDFGPSVCAETADTGSIYDAITMLFQHYLELILKGAEEKITTADYTNFDAMLSFLVCRRKSKAVVWVKEFLGPERFADDWDNIERARLLPFETRFKRCGHGCAQCQLQCMRPACHSPGEEKHNCGMTHVCRSYCEYCVQSYQHREQVPRCTGKAGHEGTCDCGKGDHTCGFVCSLADASNCEIVCVQMAGHDGNHRCSVKQHICGILCSAPNCEGVCVLNGERLHTVHKCVETQCAYACEMESCEERCDSANHFHGNPGLSATLAQEQGGLLGYYSGSSENARHMCASSHVCSKVCEANGICSKSVRVSTRQFSGSFDNFEYGSKRMVGTRNQCAIVLEPGQTSHGGMHSCAKRLWGGRVAPHGCDARCVACEYYCAKPFGHHGLHSAAHGNMRKMHFVAKQSTISWDNRKYAAGEKGSAEMCSLYCSTAGRGHVHYLKCYQSADACVYSALGDHRRHCETALIPAPDHEVDEVLHAEYWRTIGWEDPCSSPAERALFTKCPYLCNAPDHKGREKEPSGCDLPVWHLPAASVPFLERDGVTYINGHRFTCSHAASARILHHVFVLDCSGSMKGGPWQALVKGVRDYLRGRMSCGCRQDIVSVITFGDKGTLEYEKVKIEQAATRCVNFRGGGTYYEKGLKQANAVLSRNPMKKYQPVLIFFTDGRPADRKQGLKLATSMRQQYAVSGLRAFVVGYGRVSDLGVTDLAEHLGGTVHEAISIDDLWDTFRSISMSLGARAGLISST</sequence>
<dbReference type="Gene3D" id="3.40.50.410">
    <property type="entry name" value="von Willebrand factor, type A domain"/>
    <property type="match status" value="1"/>
</dbReference>